<dbReference type="RefSeq" id="WP_379585870.1">
    <property type="nucleotide sequence ID" value="NZ_JBHSQW010000033.1"/>
</dbReference>
<dbReference type="PANTHER" id="PTHR33164:SF57">
    <property type="entry name" value="MARR-FAMILY TRANSCRIPTIONAL REGULATOR"/>
    <property type="match status" value="1"/>
</dbReference>
<evidence type="ECO:0000313" key="6">
    <source>
        <dbReference type="Proteomes" id="UP001596302"/>
    </source>
</evidence>
<dbReference type="InterPro" id="IPR036390">
    <property type="entry name" value="WH_DNA-bd_sf"/>
</dbReference>
<keyword evidence="6" id="KW-1185">Reference proteome</keyword>
<dbReference type="SMART" id="SM00347">
    <property type="entry name" value="HTH_MARR"/>
    <property type="match status" value="1"/>
</dbReference>
<sequence>MATARRHTLVTVLRAAVQEILEELVDRLAAAGHPRIRVAHSQVFENLDPNGTRLTVLARRARMAHPSMSELVADLERLGYLHRVPDPTDRRARLVQLTVRGRALQRLALAELAELEAAWLRGLGAKLGPEAVDALAAVRGEAPR</sequence>
<evidence type="ECO:0000313" key="5">
    <source>
        <dbReference type="EMBL" id="MFC5995682.1"/>
    </source>
</evidence>
<protein>
    <submittedName>
        <fullName evidence="5">MarR family winged helix-turn-helix transcriptional regulator</fullName>
    </submittedName>
</protein>
<proteinExistence type="predicted"/>
<dbReference type="PANTHER" id="PTHR33164">
    <property type="entry name" value="TRANSCRIPTIONAL REGULATOR, MARR FAMILY"/>
    <property type="match status" value="1"/>
</dbReference>
<dbReference type="PROSITE" id="PS50995">
    <property type="entry name" value="HTH_MARR_2"/>
    <property type="match status" value="1"/>
</dbReference>
<dbReference type="Pfam" id="PF12802">
    <property type="entry name" value="MarR_2"/>
    <property type="match status" value="1"/>
</dbReference>
<evidence type="ECO:0000259" key="4">
    <source>
        <dbReference type="PROSITE" id="PS50995"/>
    </source>
</evidence>
<feature type="domain" description="HTH marR-type" evidence="4">
    <location>
        <begin position="6"/>
        <end position="144"/>
    </location>
</feature>
<dbReference type="InterPro" id="IPR036388">
    <property type="entry name" value="WH-like_DNA-bd_sf"/>
</dbReference>
<dbReference type="InterPro" id="IPR000835">
    <property type="entry name" value="HTH_MarR-typ"/>
</dbReference>
<keyword evidence="1" id="KW-0805">Transcription regulation</keyword>
<dbReference type="PROSITE" id="PS01117">
    <property type="entry name" value="HTH_MARR_1"/>
    <property type="match status" value="1"/>
</dbReference>
<name>A0ABW1J501_9PSEU</name>
<dbReference type="SUPFAM" id="SSF46785">
    <property type="entry name" value="Winged helix' DNA-binding domain"/>
    <property type="match status" value="1"/>
</dbReference>
<gene>
    <name evidence="5" type="ORF">ACFQE5_15810</name>
</gene>
<reference evidence="6" key="1">
    <citation type="journal article" date="2019" name="Int. J. Syst. Evol. Microbiol.">
        <title>The Global Catalogue of Microorganisms (GCM) 10K type strain sequencing project: providing services to taxonomists for standard genome sequencing and annotation.</title>
        <authorList>
            <consortium name="The Broad Institute Genomics Platform"/>
            <consortium name="The Broad Institute Genome Sequencing Center for Infectious Disease"/>
            <person name="Wu L."/>
            <person name="Ma J."/>
        </authorList>
    </citation>
    <scope>NUCLEOTIDE SEQUENCE [LARGE SCALE GENOMIC DNA]</scope>
    <source>
        <strain evidence="6">CCM 8391</strain>
    </source>
</reference>
<dbReference type="InterPro" id="IPR023187">
    <property type="entry name" value="Tscrpt_reg_MarR-type_CS"/>
</dbReference>
<keyword evidence="2" id="KW-0238">DNA-binding</keyword>
<dbReference type="Proteomes" id="UP001596302">
    <property type="component" value="Unassembled WGS sequence"/>
</dbReference>
<accession>A0ABW1J501</accession>
<dbReference type="InterPro" id="IPR039422">
    <property type="entry name" value="MarR/SlyA-like"/>
</dbReference>
<comment type="caution">
    <text evidence="5">The sequence shown here is derived from an EMBL/GenBank/DDBJ whole genome shotgun (WGS) entry which is preliminary data.</text>
</comment>
<dbReference type="EMBL" id="JBHSQW010000033">
    <property type="protein sequence ID" value="MFC5995682.1"/>
    <property type="molecule type" value="Genomic_DNA"/>
</dbReference>
<keyword evidence="3" id="KW-0804">Transcription</keyword>
<evidence type="ECO:0000256" key="1">
    <source>
        <dbReference type="ARBA" id="ARBA00023015"/>
    </source>
</evidence>
<organism evidence="5 6">
    <name type="scientific">Pseudonocardia hispaniensis</name>
    <dbReference type="NCBI Taxonomy" id="904933"/>
    <lineage>
        <taxon>Bacteria</taxon>
        <taxon>Bacillati</taxon>
        <taxon>Actinomycetota</taxon>
        <taxon>Actinomycetes</taxon>
        <taxon>Pseudonocardiales</taxon>
        <taxon>Pseudonocardiaceae</taxon>
        <taxon>Pseudonocardia</taxon>
    </lineage>
</organism>
<evidence type="ECO:0000256" key="2">
    <source>
        <dbReference type="ARBA" id="ARBA00023125"/>
    </source>
</evidence>
<evidence type="ECO:0000256" key="3">
    <source>
        <dbReference type="ARBA" id="ARBA00023163"/>
    </source>
</evidence>
<dbReference type="Gene3D" id="1.10.10.10">
    <property type="entry name" value="Winged helix-like DNA-binding domain superfamily/Winged helix DNA-binding domain"/>
    <property type="match status" value="1"/>
</dbReference>